<evidence type="ECO:0000313" key="1">
    <source>
        <dbReference type="EMBL" id="KRT13571.1"/>
    </source>
</evidence>
<evidence type="ECO:0000313" key="2">
    <source>
        <dbReference type="Proteomes" id="UP000051950"/>
    </source>
</evidence>
<dbReference type="InterPro" id="IPR015424">
    <property type="entry name" value="PyrdxlP-dep_Trfase"/>
</dbReference>
<comment type="caution">
    <text evidence="1">The sequence shown here is derived from an EMBL/GenBank/DDBJ whole genome shotgun (WGS) entry which is preliminary data.</text>
</comment>
<dbReference type="AlphaFoldDB" id="A0A0T5VI95"/>
<accession>A0A0T5VI95</accession>
<dbReference type="RefSeq" id="WP_057934737.1">
    <property type="nucleotide sequence ID" value="NZ_LMZQ01000039.1"/>
</dbReference>
<organism evidence="1 2">
    <name type="scientific">Pedobacter ginsenosidimutans</name>
    <dbReference type="NCBI Taxonomy" id="687842"/>
    <lineage>
        <taxon>Bacteria</taxon>
        <taxon>Pseudomonadati</taxon>
        <taxon>Bacteroidota</taxon>
        <taxon>Sphingobacteriia</taxon>
        <taxon>Sphingobacteriales</taxon>
        <taxon>Sphingobacteriaceae</taxon>
        <taxon>Pedobacter</taxon>
    </lineage>
</organism>
<proteinExistence type="predicted"/>
<dbReference type="STRING" id="687842.ASU31_23765"/>
<gene>
    <name evidence="1" type="ORF">ASU31_23765</name>
</gene>
<reference evidence="1 2" key="1">
    <citation type="submission" date="2015-11" db="EMBL/GenBank/DDBJ databases">
        <title>Sequence of Pedobacter ginsenosidimutans.</title>
        <authorList>
            <person name="Carson E."/>
            <person name="Keyser V."/>
            <person name="Newman J."/>
            <person name="Miller J."/>
        </authorList>
    </citation>
    <scope>NUCLEOTIDE SEQUENCE [LARGE SCALE GENOMIC DNA]</scope>
    <source>
        <strain evidence="1 2">KACC 14530</strain>
    </source>
</reference>
<evidence type="ECO:0008006" key="3">
    <source>
        <dbReference type="Google" id="ProtNLM"/>
    </source>
</evidence>
<name>A0A0T5VI95_9SPHI</name>
<dbReference type="OrthoDB" id="8955051at2"/>
<keyword evidence="2" id="KW-1185">Reference proteome</keyword>
<dbReference type="EMBL" id="LMZQ01000039">
    <property type="protein sequence ID" value="KRT13571.1"/>
    <property type="molecule type" value="Genomic_DNA"/>
</dbReference>
<sequence>MERETHSHKTIGGYIPLELSKGELYYPDLIALNTGRNALEYVLRTRKYATIYLPYYTCEVLLEPLQKLNVQYHFYYIDEDLDPVIDFEIGEHCCLLYTNYFGLKTETVKKLAKKIKNLIIDNAQAFFSKPVNNCDTFYSCRKFFGVPDGAYLNISNTLGLNLKQDQSTDRFAHLIKSIDVNIEEGYTDYIENNKQLCNNEIKMMSVLTKTILSSIDYDKCADIRRKNFAYLDEQLGQENILRLNFSREDVPMVYPLLVEDPSIKQQLINQKIFVATYWPNVYEWAHVDSYEYFLAKHLVSLPIDHRYSIADMKVIVKALKPLI</sequence>
<dbReference type="Proteomes" id="UP000051950">
    <property type="component" value="Unassembled WGS sequence"/>
</dbReference>
<protein>
    <recommendedName>
        <fullName evidence="3">DegT/DnrJ/EryC1/StrS aminotransferase</fullName>
    </recommendedName>
</protein>
<dbReference type="SUPFAM" id="SSF53383">
    <property type="entry name" value="PLP-dependent transferases"/>
    <property type="match status" value="1"/>
</dbReference>